<dbReference type="Gene3D" id="1.20.1440.60">
    <property type="entry name" value="23S rRNA-intervening sequence"/>
    <property type="match status" value="1"/>
</dbReference>
<dbReference type="SUPFAM" id="SSF158446">
    <property type="entry name" value="IVS-encoded protein-like"/>
    <property type="match status" value="1"/>
</dbReference>
<dbReference type="InterPro" id="IPR012657">
    <property type="entry name" value="23S_rRNA-intervening_sequence"/>
</dbReference>
<dbReference type="PANTHER" id="PTHR38471:SF2">
    <property type="entry name" value="FOUR HELIX BUNDLE PROTEIN"/>
    <property type="match status" value="1"/>
</dbReference>
<dbReference type="EMBL" id="JBHSWI010000001">
    <property type="protein sequence ID" value="MFC6647434.1"/>
    <property type="molecule type" value="Genomic_DNA"/>
</dbReference>
<sequence>MQDFRKLEVWCQAHQLVLRAYRETQQLPREEMFGLTMQLRRNATSVASRIAEGCGRNSSVEFAADLKRSIAAATELEYSVLLAKDLGLFAEHIAEALSQEVIAVRKMTLGLLRKLQTTSP</sequence>
<name>A0ABW1ZEC3_9BACT</name>
<gene>
    <name evidence="1" type="ORF">ACFQBQ_18025</name>
</gene>
<dbReference type="CDD" id="cd16377">
    <property type="entry name" value="23S_rRNA_IVP_like"/>
    <property type="match status" value="1"/>
</dbReference>
<dbReference type="InterPro" id="IPR036583">
    <property type="entry name" value="23S_rRNA_IVS_sf"/>
</dbReference>
<dbReference type="Proteomes" id="UP001596391">
    <property type="component" value="Unassembled WGS sequence"/>
</dbReference>
<evidence type="ECO:0000313" key="1">
    <source>
        <dbReference type="EMBL" id="MFC6647434.1"/>
    </source>
</evidence>
<dbReference type="RefSeq" id="WP_263370672.1">
    <property type="nucleotide sequence ID" value="NZ_JAGSYD010000002.1"/>
</dbReference>
<accession>A0ABW1ZEC3</accession>
<comment type="caution">
    <text evidence="1">The sequence shown here is derived from an EMBL/GenBank/DDBJ whole genome shotgun (WGS) entry which is preliminary data.</text>
</comment>
<evidence type="ECO:0000313" key="2">
    <source>
        <dbReference type="Proteomes" id="UP001596391"/>
    </source>
</evidence>
<dbReference type="Pfam" id="PF05635">
    <property type="entry name" value="23S_rRNA_IVP"/>
    <property type="match status" value="1"/>
</dbReference>
<organism evidence="1 2">
    <name type="scientific">Granulicella cerasi</name>
    <dbReference type="NCBI Taxonomy" id="741063"/>
    <lineage>
        <taxon>Bacteria</taxon>
        <taxon>Pseudomonadati</taxon>
        <taxon>Acidobacteriota</taxon>
        <taxon>Terriglobia</taxon>
        <taxon>Terriglobales</taxon>
        <taxon>Acidobacteriaceae</taxon>
        <taxon>Granulicella</taxon>
    </lineage>
</organism>
<dbReference type="PANTHER" id="PTHR38471">
    <property type="entry name" value="FOUR HELIX BUNDLE PROTEIN"/>
    <property type="match status" value="1"/>
</dbReference>
<proteinExistence type="predicted"/>
<reference evidence="2" key="1">
    <citation type="journal article" date="2019" name="Int. J. Syst. Evol. Microbiol.">
        <title>The Global Catalogue of Microorganisms (GCM) 10K type strain sequencing project: providing services to taxonomists for standard genome sequencing and annotation.</title>
        <authorList>
            <consortium name="The Broad Institute Genomics Platform"/>
            <consortium name="The Broad Institute Genome Sequencing Center for Infectious Disease"/>
            <person name="Wu L."/>
            <person name="Ma J."/>
        </authorList>
    </citation>
    <scope>NUCLEOTIDE SEQUENCE [LARGE SCALE GENOMIC DNA]</scope>
    <source>
        <strain evidence="2">CGMCC 1.16026</strain>
    </source>
</reference>
<protein>
    <submittedName>
        <fullName evidence="1">Four helix bundle protein</fullName>
    </submittedName>
</protein>
<keyword evidence="2" id="KW-1185">Reference proteome</keyword>
<dbReference type="NCBIfam" id="TIGR02436">
    <property type="entry name" value="four helix bundle protein"/>
    <property type="match status" value="1"/>
</dbReference>